<dbReference type="EMBL" id="CP042912">
    <property type="protein sequence ID" value="QEG23405.1"/>
    <property type="molecule type" value="Genomic_DNA"/>
</dbReference>
<keyword evidence="1" id="KW-0732">Signal</keyword>
<organism evidence="2 3">
    <name type="scientific">Mariniblastus fucicola</name>
    <dbReference type="NCBI Taxonomy" id="980251"/>
    <lineage>
        <taxon>Bacteria</taxon>
        <taxon>Pseudomonadati</taxon>
        <taxon>Planctomycetota</taxon>
        <taxon>Planctomycetia</taxon>
        <taxon>Pirellulales</taxon>
        <taxon>Pirellulaceae</taxon>
        <taxon>Mariniblastus</taxon>
    </lineage>
</organism>
<protein>
    <recommendedName>
        <fullName evidence="4">PEP-CTERM protein-sorting domain-containing protein</fullName>
    </recommendedName>
</protein>
<dbReference type="Proteomes" id="UP000322214">
    <property type="component" value="Chromosome"/>
</dbReference>
<dbReference type="AlphaFoldDB" id="A0A5B9PDX7"/>
<feature type="signal peptide" evidence="1">
    <location>
        <begin position="1"/>
        <end position="23"/>
    </location>
</feature>
<keyword evidence="3" id="KW-1185">Reference proteome</keyword>
<evidence type="ECO:0000313" key="3">
    <source>
        <dbReference type="Proteomes" id="UP000322214"/>
    </source>
</evidence>
<dbReference type="RefSeq" id="WP_075082103.1">
    <property type="nucleotide sequence ID" value="NZ_CP042912.1"/>
</dbReference>
<proteinExistence type="predicted"/>
<evidence type="ECO:0000256" key="1">
    <source>
        <dbReference type="SAM" id="SignalP"/>
    </source>
</evidence>
<name>A0A5B9PDX7_9BACT</name>
<accession>A0A5B9PDX7</accession>
<reference evidence="2 3" key="1">
    <citation type="submission" date="2019-08" db="EMBL/GenBank/DDBJ databases">
        <title>Deep-cultivation of Planctomycetes and their phenomic and genomic characterization uncovers novel biology.</title>
        <authorList>
            <person name="Wiegand S."/>
            <person name="Jogler M."/>
            <person name="Boedeker C."/>
            <person name="Pinto D."/>
            <person name="Vollmers J."/>
            <person name="Rivas-Marin E."/>
            <person name="Kohn T."/>
            <person name="Peeters S.H."/>
            <person name="Heuer A."/>
            <person name="Rast P."/>
            <person name="Oberbeckmann S."/>
            <person name="Bunk B."/>
            <person name="Jeske O."/>
            <person name="Meyerdierks A."/>
            <person name="Storesund J.E."/>
            <person name="Kallscheuer N."/>
            <person name="Luecker S."/>
            <person name="Lage O.M."/>
            <person name="Pohl T."/>
            <person name="Merkel B.J."/>
            <person name="Hornburger P."/>
            <person name="Mueller R.-W."/>
            <person name="Bruemmer F."/>
            <person name="Labrenz M."/>
            <person name="Spormann A.M."/>
            <person name="Op den Camp H."/>
            <person name="Overmann J."/>
            <person name="Amann R."/>
            <person name="Jetten M.S.M."/>
            <person name="Mascher T."/>
            <person name="Medema M.H."/>
            <person name="Devos D.P."/>
            <person name="Kaster A.-K."/>
            <person name="Ovreas L."/>
            <person name="Rohde M."/>
            <person name="Galperin M.Y."/>
            <person name="Jogler C."/>
        </authorList>
    </citation>
    <scope>NUCLEOTIDE SEQUENCE [LARGE SCALE GENOMIC DNA]</scope>
    <source>
        <strain evidence="2 3">FC18</strain>
    </source>
</reference>
<evidence type="ECO:0008006" key="4">
    <source>
        <dbReference type="Google" id="ProtNLM"/>
    </source>
</evidence>
<evidence type="ECO:0000313" key="2">
    <source>
        <dbReference type="EMBL" id="QEG23405.1"/>
    </source>
</evidence>
<sequence precursor="true">MKITFKYALAYLLTLSMAVAAMADEVNLLPGDISQGSTDTSFFTDGTISLTPFIGNTQDTFNNNAVRLGIDSTGTANANAFNDSDTDPGNGNEERLTFGFVANAGLTRIAYDFSRADGTGPEDGVIISGFLSDPGVTFSVSNANLFAEYDAVAGSVRINIPGSLFNGNDVDINFDAASSNGQLLSMSVTDTDQAGAQFAITGIGYENQISAVPEPATGACITLFGLAAFTRRRRV</sequence>
<gene>
    <name evidence="2" type="ORF">MFFC18_33030</name>
</gene>
<feature type="chain" id="PRO_5023052720" description="PEP-CTERM protein-sorting domain-containing protein" evidence="1">
    <location>
        <begin position="24"/>
        <end position="235"/>
    </location>
</feature>
<dbReference type="STRING" id="980251.GCA_001642875_02771"/>
<dbReference type="KEGG" id="mff:MFFC18_33030"/>